<feature type="region of interest" description="Disordered" evidence="1">
    <location>
        <begin position="783"/>
        <end position="858"/>
    </location>
</feature>
<dbReference type="GO" id="GO:0005829">
    <property type="term" value="C:cytosol"/>
    <property type="evidence" value="ECO:0007669"/>
    <property type="project" value="TreeGrafter"/>
</dbReference>
<sequence length="1501" mass="164161">MSIWGECHTVRNVHVGEIHNVHLGEFHSFIHSLSTAYPNYPRVTGSLCLSQASLGIKAGYTLDGVPTHRRAHTHSHSLTQSHTTDNFEMPINLPRMSLDRGRKPEYPDETPEARGGNFINFTSGILECESLADSFSFFPIVAEARYSSMEQFSDDELDHAAEEDSDKEDQDLDQMFGAWLGELDKLTKSLDDGKSERGVEKAPLRQETNMANFSYRFSIYNINEALNQGDSVDLDALMADLCSIEQELSTIGKPSSGSARHGLTGEAKVRQKPPAGRSHSVKHTGSGGSSGGSGGSSSSSSTRVSPASTIRPALASNFSLDDITAQLERASQSMDEAARLSTASLASTASAPYSSSTMRRPAHQHHRRTGSVGTVIEHEVRSIVHSSRSSINSASASSVDSLDMDKLRQPEQDSLQEHSQQTSEEEQAAKLKAEKIRVALEKIKEAQVKKLVIRVHLSDESSKTMMVDERQTVRQVLDSLLDKSHCGYSLDWSLVESISELQMERIFEDHENLVENLLNWTRDSTNRLMFIERIEKYALFKNPQNYLLGRKETCEMTDRNKEALLEECFCGSSISVPEMEGVLWLKEDGKKSWKKRYFLLRASGLYYVPKGKAKDLSLYWILPLLLICHTVWFHITSRDLACFLQLDHVNVYLGRDYRSKYKAPTDYCMVLKHPQIQKKSQYIKYLCCEDVRTLHQWVNGIRIAKYGKQLYLNYQEAMKRTEAAHDWSSLSGSSMKSGSSSSSLPESQSNYSDSGVSETTSSGHVRSQSVVSSIFSEAWKRGNQAEESKMRMDLPPPSQPNRASYPLQLPHLPQLPQPVLPHGSYPSMSPQSSTSPPSPPPPPPPPPLPNPTCHSTPMKFTKYSTIARLHNISQAPNHFKQTPLVAAMQQQQQGPPLPPPQSVKPVMNNLAAGSGIPPPAPPPPPLSMPMPGSAMAVLKLGPPSPQPEFIPPPPEEEQLPPPPLDHMQSNGILPPPPPPEQFKCPPPLSTNGLQEFLAQKFPHMNYDFSPLSQEEEPPPPPPPVCFSPPPLQVSMPPLAPPKTFTGGFPPQTAPKPSGHGMSPVSPVGPPLSPTPPTSMKKQQSFSGSQSPNQPPPTLPKQHSFPSKAPPLSIAISPTSSLVKQIANQFPGSLDGSKSPVSPPVVKTKPKWQPGGQVQPQSPEFPPPPPESSLDFPPPPTLPSDPSPPSSIMGSPMKKSPSTSSNLSSSSSVKRPPPTPQRNSSIKSNSSVEYQESKKVEDLVSMFAQPSQPSPSSFSTPSSTTGSPSKDSSISFRASLKPGKINLASLPLALQGKPNQSRQPNTDFPSPPPDCDFPPPPPDSELLPPPPPVELHTGAPKVAVVNPQPQLFSNTSRKQSSLRKTPPPTMHRRSSGTPEPMALSPPPQQIPLTPFTSQMPPTSPKSNPSIQPNFLEDLNRTLKRKSMSRHSSLTSSRISAKMDPVATMDDMALPPPPPELLLGQQKKGGYTGANISGYATLRRGPPPAPPKRDQNTKLTREW</sequence>
<feature type="domain" description="PH" evidence="2">
    <location>
        <begin position="576"/>
        <end position="706"/>
    </location>
</feature>
<feature type="compositionally biased region" description="Basic and acidic residues" evidence="1">
    <location>
        <begin position="783"/>
        <end position="792"/>
    </location>
</feature>
<dbReference type="InterPro" id="IPR029071">
    <property type="entry name" value="Ubiquitin-like_domsf"/>
</dbReference>
<protein>
    <recommendedName>
        <fullName evidence="6">Ras association (RalGDS/AF-6) and pleckstrin homology domains 1</fullName>
    </recommendedName>
</protein>
<feature type="compositionally biased region" description="Pro residues" evidence="1">
    <location>
        <begin position="1018"/>
        <end position="1031"/>
    </location>
</feature>
<dbReference type="Gene3D" id="2.30.29.30">
    <property type="entry name" value="Pleckstrin-homology domain (PH domain)/Phosphotyrosine-binding domain (PTB)"/>
    <property type="match status" value="1"/>
</dbReference>
<dbReference type="Pfam" id="PF00169">
    <property type="entry name" value="PH"/>
    <property type="match status" value="1"/>
</dbReference>
<feature type="compositionally biased region" description="Pro residues" evidence="1">
    <location>
        <begin position="1066"/>
        <end position="1076"/>
    </location>
</feature>
<feature type="compositionally biased region" description="Gly residues" evidence="1">
    <location>
        <begin position="285"/>
        <end position="295"/>
    </location>
</feature>
<dbReference type="InterPro" id="IPR011993">
    <property type="entry name" value="PH-like_dom_sf"/>
</dbReference>
<feature type="compositionally biased region" description="Low complexity" evidence="1">
    <location>
        <begin position="1136"/>
        <end position="1146"/>
    </location>
</feature>
<evidence type="ECO:0000259" key="2">
    <source>
        <dbReference type="PROSITE" id="PS50003"/>
    </source>
</evidence>
<dbReference type="CDD" id="cd16136">
    <property type="entry name" value="RA_MRL_Lpd"/>
    <property type="match status" value="1"/>
</dbReference>
<dbReference type="PANTHER" id="PTHR11243:SF15">
    <property type="entry name" value="RAS-ASSOCIATED AND PLECKSTRIN HOMOLOGY DOMAINS-CONTAINING PROTEIN 1"/>
    <property type="match status" value="1"/>
</dbReference>
<feature type="region of interest" description="Disordered" evidence="1">
    <location>
        <begin position="886"/>
        <end position="1501"/>
    </location>
</feature>
<dbReference type="SMART" id="SM00233">
    <property type="entry name" value="PH"/>
    <property type="match status" value="1"/>
</dbReference>
<feature type="compositionally biased region" description="Pro residues" evidence="1">
    <location>
        <begin position="1308"/>
        <end position="1332"/>
    </location>
</feature>
<feature type="compositionally biased region" description="Polar residues" evidence="1">
    <location>
        <begin position="1220"/>
        <end position="1233"/>
    </location>
</feature>
<feature type="compositionally biased region" description="Pro residues" evidence="1">
    <location>
        <begin position="942"/>
        <end position="964"/>
    </location>
</feature>
<dbReference type="PROSITE" id="PS50200">
    <property type="entry name" value="RA"/>
    <property type="match status" value="1"/>
</dbReference>
<feature type="compositionally biased region" description="Basic and acidic residues" evidence="1">
    <location>
        <begin position="1489"/>
        <end position="1501"/>
    </location>
</feature>
<feature type="compositionally biased region" description="Low complexity" evidence="1">
    <location>
        <begin position="1056"/>
        <end position="1065"/>
    </location>
</feature>
<evidence type="ECO:0000313" key="5">
    <source>
        <dbReference type="Proteomes" id="UP001274896"/>
    </source>
</evidence>
<dbReference type="PROSITE" id="PS50003">
    <property type="entry name" value="PH_DOMAIN"/>
    <property type="match status" value="1"/>
</dbReference>
<feature type="domain" description="Ras-associating" evidence="3">
    <location>
        <begin position="449"/>
        <end position="535"/>
    </location>
</feature>
<feature type="region of interest" description="Disordered" evidence="1">
    <location>
        <begin position="385"/>
        <end position="404"/>
    </location>
</feature>
<feature type="compositionally biased region" description="Polar residues" evidence="1">
    <location>
        <begin position="1389"/>
        <end position="1411"/>
    </location>
</feature>
<feature type="compositionally biased region" description="Polar residues" evidence="1">
    <location>
        <begin position="1296"/>
        <end position="1305"/>
    </location>
</feature>
<feature type="compositionally biased region" description="Low complexity" evidence="1">
    <location>
        <begin position="728"/>
        <end position="752"/>
    </location>
</feature>
<dbReference type="SMART" id="SM00314">
    <property type="entry name" value="RA"/>
    <property type="match status" value="1"/>
</dbReference>
<feature type="compositionally biased region" description="Pro residues" evidence="1">
    <location>
        <begin position="916"/>
        <end position="928"/>
    </location>
</feature>
<feature type="region of interest" description="Disordered" evidence="1">
    <location>
        <begin position="728"/>
        <end position="768"/>
    </location>
</feature>
<dbReference type="SUPFAM" id="SSF50729">
    <property type="entry name" value="PH domain-like"/>
    <property type="match status" value="1"/>
</dbReference>
<comment type="caution">
    <text evidence="4">The sequence shown here is derived from an EMBL/GenBank/DDBJ whole genome shotgun (WGS) entry which is preliminary data.</text>
</comment>
<feature type="compositionally biased region" description="Pro residues" evidence="1">
    <location>
        <begin position="836"/>
        <end position="850"/>
    </location>
</feature>
<keyword evidence="5" id="KW-1185">Reference proteome</keyword>
<dbReference type="EMBL" id="JAUCMX010000006">
    <property type="protein sequence ID" value="KAK3543543.1"/>
    <property type="molecule type" value="Genomic_DNA"/>
</dbReference>
<feature type="compositionally biased region" description="Low complexity" evidence="1">
    <location>
        <begin position="1428"/>
        <end position="1438"/>
    </location>
</feature>
<feature type="region of interest" description="Disordered" evidence="1">
    <location>
        <begin position="409"/>
        <end position="428"/>
    </location>
</feature>
<evidence type="ECO:0000256" key="1">
    <source>
        <dbReference type="SAM" id="MobiDB-lite"/>
    </source>
</evidence>
<dbReference type="Pfam" id="PF21989">
    <property type="entry name" value="RA_2"/>
    <property type="match status" value="1"/>
</dbReference>
<dbReference type="GO" id="GO:0005886">
    <property type="term" value="C:plasma membrane"/>
    <property type="evidence" value="ECO:0007669"/>
    <property type="project" value="TreeGrafter"/>
</dbReference>
<evidence type="ECO:0008006" key="6">
    <source>
        <dbReference type="Google" id="ProtNLM"/>
    </source>
</evidence>
<feature type="compositionally biased region" description="Polar residues" evidence="1">
    <location>
        <begin position="1115"/>
        <end position="1130"/>
    </location>
</feature>
<gene>
    <name evidence="4" type="ORF">QTP70_023877</name>
</gene>
<feature type="compositionally biased region" description="Low complexity" evidence="1">
    <location>
        <begin position="820"/>
        <end position="835"/>
    </location>
</feature>
<dbReference type="InterPro" id="IPR039665">
    <property type="entry name" value="PH_APBB1IP"/>
</dbReference>
<dbReference type="InterPro" id="IPR000159">
    <property type="entry name" value="RA_dom"/>
</dbReference>
<feature type="compositionally biased region" description="Polar residues" evidence="1">
    <location>
        <begin position="753"/>
        <end position="768"/>
    </location>
</feature>
<feature type="compositionally biased region" description="Low complexity" evidence="1">
    <location>
        <begin position="339"/>
        <end position="357"/>
    </location>
</feature>
<evidence type="ECO:0000313" key="4">
    <source>
        <dbReference type="EMBL" id="KAK3543543.1"/>
    </source>
</evidence>
<name>A0AAE0R5I6_9TELE</name>
<feature type="compositionally biased region" description="Polar residues" evidence="1">
    <location>
        <begin position="1080"/>
        <end position="1091"/>
    </location>
</feature>
<dbReference type="InterPro" id="IPR039664">
    <property type="entry name" value="GRB/APBB1IP"/>
</dbReference>
<feature type="compositionally biased region" description="Low complexity" evidence="1">
    <location>
        <begin position="385"/>
        <end position="401"/>
    </location>
</feature>
<dbReference type="PANTHER" id="PTHR11243">
    <property type="entry name" value="GROWTH FACTOR RECEPTOR-BOUND PROTEIN"/>
    <property type="match status" value="1"/>
</dbReference>
<dbReference type="CDD" id="cd01259">
    <property type="entry name" value="PH_APBB1IP"/>
    <property type="match status" value="1"/>
</dbReference>
<accession>A0AAE0R5I6</accession>
<feature type="compositionally biased region" description="Low complexity" evidence="1">
    <location>
        <begin position="1249"/>
        <end position="1274"/>
    </location>
</feature>
<reference evidence="4" key="1">
    <citation type="submission" date="2023-06" db="EMBL/GenBank/DDBJ databases">
        <title>Male Hemibagrus guttatus genome.</title>
        <authorList>
            <person name="Bian C."/>
        </authorList>
    </citation>
    <scope>NUCLEOTIDE SEQUENCE</scope>
    <source>
        <strain evidence="4">Male_cb2023</strain>
        <tissue evidence="4">Muscle</tissue>
    </source>
</reference>
<feature type="compositionally biased region" description="Basic residues" evidence="1">
    <location>
        <begin position="360"/>
        <end position="369"/>
    </location>
</feature>
<organism evidence="4 5">
    <name type="scientific">Hemibagrus guttatus</name>
    <dbReference type="NCBI Taxonomy" id="175788"/>
    <lineage>
        <taxon>Eukaryota</taxon>
        <taxon>Metazoa</taxon>
        <taxon>Chordata</taxon>
        <taxon>Craniata</taxon>
        <taxon>Vertebrata</taxon>
        <taxon>Euteleostomi</taxon>
        <taxon>Actinopterygii</taxon>
        <taxon>Neopterygii</taxon>
        <taxon>Teleostei</taxon>
        <taxon>Ostariophysi</taxon>
        <taxon>Siluriformes</taxon>
        <taxon>Bagridae</taxon>
        <taxon>Hemibagrus</taxon>
    </lineage>
</organism>
<proteinExistence type="predicted"/>
<evidence type="ECO:0000259" key="3">
    <source>
        <dbReference type="PROSITE" id="PS50200"/>
    </source>
</evidence>
<dbReference type="InterPro" id="IPR001849">
    <property type="entry name" value="PH_domain"/>
</dbReference>
<dbReference type="GO" id="GO:0007165">
    <property type="term" value="P:signal transduction"/>
    <property type="evidence" value="ECO:0007669"/>
    <property type="project" value="InterPro"/>
</dbReference>
<feature type="region of interest" description="Disordered" evidence="1">
    <location>
        <begin position="251"/>
        <end position="308"/>
    </location>
</feature>
<dbReference type="Gene3D" id="3.10.20.90">
    <property type="entry name" value="Phosphatidylinositol 3-kinase Catalytic Subunit, Chain A, domain 1"/>
    <property type="match status" value="1"/>
</dbReference>
<feature type="region of interest" description="Disordered" evidence="1">
    <location>
        <begin position="338"/>
        <end position="374"/>
    </location>
</feature>
<feature type="compositionally biased region" description="Low complexity" evidence="1">
    <location>
        <begin position="1189"/>
        <end position="1213"/>
    </location>
</feature>
<feature type="compositionally biased region" description="Polar residues" evidence="1">
    <location>
        <begin position="1346"/>
        <end position="1362"/>
    </location>
</feature>
<feature type="compositionally biased region" description="Pro residues" evidence="1">
    <location>
        <begin position="973"/>
        <end position="988"/>
    </location>
</feature>
<dbReference type="Proteomes" id="UP001274896">
    <property type="component" value="Unassembled WGS sequence"/>
</dbReference>
<feature type="compositionally biased region" description="Pro residues" evidence="1">
    <location>
        <begin position="1162"/>
        <end position="1188"/>
    </location>
</feature>
<dbReference type="SUPFAM" id="SSF54236">
    <property type="entry name" value="Ubiquitin-like"/>
    <property type="match status" value="1"/>
</dbReference>
<dbReference type="FunFam" id="3.10.20.90:FF:000027">
    <property type="entry name" value="Ras association (RalGDS/AF-6) and pleckstrin homology domains 1"/>
    <property type="match status" value="1"/>
</dbReference>